<gene>
    <name evidence="2" type="ORF">SOIL9_07460</name>
</gene>
<proteinExistence type="predicted"/>
<evidence type="ECO:0000313" key="3">
    <source>
        <dbReference type="Proteomes" id="UP000464178"/>
    </source>
</evidence>
<keyword evidence="1" id="KW-0472">Membrane</keyword>
<evidence type="ECO:0000256" key="1">
    <source>
        <dbReference type="SAM" id="Phobius"/>
    </source>
</evidence>
<dbReference type="Proteomes" id="UP000464178">
    <property type="component" value="Chromosome"/>
</dbReference>
<dbReference type="EMBL" id="LR593886">
    <property type="protein sequence ID" value="VTR97387.1"/>
    <property type="molecule type" value="Genomic_DNA"/>
</dbReference>
<evidence type="ECO:0000313" key="2">
    <source>
        <dbReference type="EMBL" id="VTR97387.1"/>
    </source>
</evidence>
<dbReference type="AlphaFoldDB" id="A0A6P2D952"/>
<accession>A0A6P2D952</accession>
<organism evidence="2 3">
    <name type="scientific">Gemmata massiliana</name>
    <dbReference type="NCBI Taxonomy" id="1210884"/>
    <lineage>
        <taxon>Bacteria</taxon>
        <taxon>Pseudomonadati</taxon>
        <taxon>Planctomycetota</taxon>
        <taxon>Planctomycetia</taxon>
        <taxon>Gemmatales</taxon>
        <taxon>Gemmataceae</taxon>
        <taxon>Gemmata</taxon>
    </lineage>
</organism>
<keyword evidence="1" id="KW-0812">Transmembrane</keyword>
<feature type="transmembrane region" description="Helical" evidence="1">
    <location>
        <begin position="45"/>
        <end position="72"/>
    </location>
</feature>
<reference evidence="2 3" key="1">
    <citation type="submission" date="2019-05" db="EMBL/GenBank/DDBJ databases">
        <authorList>
            <consortium name="Science for Life Laboratories"/>
        </authorList>
    </citation>
    <scope>NUCLEOTIDE SEQUENCE [LARGE SCALE GENOMIC DNA]</scope>
    <source>
        <strain evidence="2">Soil9</strain>
    </source>
</reference>
<dbReference type="KEGG" id="gms:SOIL9_07460"/>
<keyword evidence="3" id="KW-1185">Reference proteome</keyword>
<protein>
    <submittedName>
        <fullName evidence="2">Uncharacterized protein</fullName>
    </submittedName>
</protein>
<name>A0A6P2D952_9BACT</name>
<sequence>MTGYGRDEMRTIAKPGANASRYCHFRVTKTKLNLLLDSDPRDLRLSAVLLFVFCLLLFAFCFLLFVLCLLTFGFQSHFRFGLGE</sequence>
<keyword evidence="1" id="KW-1133">Transmembrane helix</keyword>